<organism evidence="10 11">
    <name type="scientific">Candidatus Dojkabacteria bacterium</name>
    <dbReference type="NCBI Taxonomy" id="2099670"/>
    <lineage>
        <taxon>Bacteria</taxon>
        <taxon>Candidatus Dojkabacteria</taxon>
    </lineage>
</organism>
<dbReference type="InterPro" id="IPR000795">
    <property type="entry name" value="T_Tr_GTP-bd_dom"/>
</dbReference>
<dbReference type="GO" id="GO:0005525">
    <property type="term" value="F:GTP binding"/>
    <property type="evidence" value="ECO:0007669"/>
    <property type="project" value="UniProtKB-KW"/>
</dbReference>
<evidence type="ECO:0000256" key="1">
    <source>
        <dbReference type="ARBA" id="ARBA00007733"/>
    </source>
</evidence>
<comment type="function">
    <text evidence="8">One of the essential components for the initiation of protein synthesis. Protects formylmethionyl-tRNA from spontaneous hydrolysis and promotes its binding to the 30S ribosomal subunits. Also involved in the hydrolysis of GTP during the formation of the 70S ribosomal complex.</text>
</comment>
<evidence type="ECO:0000256" key="6">
    <source>
        <dbReference type="ARBA" id="ARBA00023134"/>
    </source>
</evidence>
<dbReference type="Pfam" id="PF11987">
    <property type="entry name" value="IF-2"/>
    <property type="match status" value="1"/>
</dbReference>
<dbReference type="InterPro" id="IPR036925">
    <property type="entry name" value="TIF_IF2_dom3_sf"/>
</dbReference>
<dbReference type="CDD" id="cd01887">
    <property type="entry name" value="IF2_eIF5B"/>
    <property type="match status" value="1"/>
</dbReference>
<dbReference type="FunFam" id="3.40.50.10050:FF:000001">
    <property type="entry name" value="Translation initiation factor IF-2"/>
    <property type="match status" value="1"/>
</dbReference>
<dbReference type="NCBIfam" id="TIGR00231">
    <property type="entry name" value="small_GTP"/>
    <property type="match status" value="1"/>
</dbReference>
<dbReference type="GO" id="GO:0003924">
    <property type="term" value="F:GTPase activity"/>
    <property type="evidence" value="ECO:0007669"/>
    <property type="project" value="InterPro"/>
</dbReference>
<dbReference type="GO" id="GO:0005737">
    <property type="term" value="C:cytoplasm"/>
    <property type="evidence" value="ECO:0007669"/>
    <property type="project" value="UniProtKB-UniRule"/>
</dbReference>
<dbReference type="SUPFAM" id="SSF52156">
    <property type="entry name" value="Initiation factor IF2/eIF5b, domain 3"/>
    <property type="match status" value="1"/>
</dbReference>
<dbReference type="Gene3D" id="2.40.30.10">
    <property type="entry name" value="Translation factors"/>
    <property type="match status" value="2"/>
</dbReference>
<comment type="similarity">
    <text evidence="1 8">Belongs to the TRAFAC class translation factor GTPase superfamily. Classic translation factor GTPase family. IF-2 subfamily.</text>
</comment>
<evidence type="ECO:0000259" key="9">
    <source>
        <dbReference type="PROSITE" id="PS51722"/>
    </source>
</evidence>
<dbReference type="FunFam" id="2.40.30.10:FF:000008">
    <property type="entry name" value="Translation initiation factor IF-2"/>
    <property type="match status" value="1"/>
</dbReference>
<dbReference type="SUPFAM" id="SSF52540">
    <property type="entry name" value="P-loop containing nucleoside triphosphate hydrolases"/>
    <property type="match status" value="1"/>
</dbReference>
<keyword evidence="5 8" id="KW-0648">Protein biosynthesis</keyword>
<dbReference type="CDD" id="cd03692">
    <property type="entry name" value="mtIF2_IVc"/>
    <property type="match status" value="1"/>
</dbReference>
<dbReference type="InterPro" id="IPR023115">
    <property type="entry name" value="TIF_IF2_dom3"/>
</dbReference>
<evidence type="ECO:0000313" key="10">
    <source>
        <dbReference type="EMBL" id="NLD25126.1"/>
    </source>
</evidence>
<dbReference type="InterPro" id="IPR005225">
    <property type="entry name" value="Small_GTP-bd"/>
</dbReference>
<comment type="caution">
    <text evidence="10">The sequence shown here is derived from an EMBL/GenBank/DDBJ whole genome shotgun (WGS) entry which is preliminary data.</text>
</comment>
<dbReference type="InterPro" id="IPR009000">
    <property type="entry name" value="Transl_B-barrel_sf"/>
</dbReference>
<dbReference type="InterPro" id="IPR027417">
    <property type="entry name" value="P-loop_NTPase"/>
</dbReference>
<dbReference type="FunFam" id="3.40.50.300:FF:000019">
    <property type="entry name" value="Translation initiation factor IF-2"/>
    <property type="match status" value="1"/>
</dbReference>
<evidence type="ECO:0000313" key="11">
    <source>
        <dbReference type="Proteomes" id="UP000545876"/>
    </source>
</evidence>
<proteinExistence type="inferred from homology"/>
<feature type="domain" description="Tr-type G" evidence="9">
    <location>
        <begin position="14"/>
        <end position="184"/>
    </location>
</feature>
<dbReference type="InterPro" id="IPR015760">
    <property type="entry name" value="TIF_IF2"/>
</dbReference>
<dbReference type="AlphaFoldDB" id="A0A847D030"/>
<accession>A0A847D030</accession>
<keyword evidence="4" id="KW-0547">Nucleotide-binding</keyword>
<evidence type="ECO:0000256" key="3">
    <source>
        <dbReference type="ARBA" id="ARBA00022540"/>
    </source>
</evidence>
<sequence>MAKSTTSTIKECKPRTPVVTILGHVDHGKTTILDRIREADVQSSEAGGITQKVSVFTVQIPGKNHEITFVDTPGHEAFDLMRSRGGSIADIVLLIVAANDGVQPQTKESIEIIKKSTAKPIVVINKTDLPNIDLEKVKRDIVNNGMQLEGFGGNIPVVEVSGKTGAGINELLDLILLVAEVEGLKDNVELPKGILGKVFILESVKDKFKGNMSSTVLAQGSLCQGNWFGYKLNGKLYVEKIKGLVTEEGNSLCLLECGCGGKIIGLSHLLGLGTEGYILEKGETKLLESIYKKEAKKEEIEELSIEDFFSSVDKKDEEVGSLNVIVKSSSEGSLEAIKNTLSKIVEDEYSVKIIDSGVGSITLKDIEFAMLSKAIVIGFEVPIEAGVSDYAKKNRVLVKTYDIIYKIFEEIKEALVTLSLPSESEEEIGNARVRAIFGLSDGSTVLGCKVEKGILKRDCKVYVVRSDEILGESKIKSIRINKDQVNEVRNGFECGIQLTDQVEAKEGDEIYCYKKV</sequence>
<name>A0A847D030_9BACT</name>
<dbReference type="GO" id="GO:0003743">
    <property type="term" value="F:translation initiation factor activity"/>
    <property type="evidence" value="ECO:0007669"/>
    <property type="project" value="UniProtKB-UniRule"/>
</dbReference>
<dbReference type="PANTHER" id="PTHR43381">
    <property type="entry name" value="TRANSLATION INITIATION FACTOR IF-2-RELATED"/>
    <property type="match status" value="1"/>
</dbReference>
<evidence type="ECO:0000256" key="2">
    <source>
        <dbReference type="ARBA" id="ARBA00020675"/>
    </source>
</evidence>
<evidence type="ECO:0000256" key="8">
    <source>
        <dbReference type="RuleBase" id="RU000644"/>
    </source>
</evidence>
<dbReference type="Gene3D" id="3.40.50.10050">
    <property type="entry name" value="Translation initiation factor IF- 2, domain 3"/>
    <property type="match status" value="1"/>
</dbReference>
<evidence type="ECO:0000256" key="7">
    <source>
        <dbReference type="NCBIfam" id="TIGR00487"/>
    </source>
</evidence>
<keyword evidence="6" id="KW-0342">GTP-binding</keyword>
<dbReference type="Gene3D" id="3.40.50.300">
    <property type="entry name" value="P-loop containing nucleotide triphosphate hydrolases"/>
    <property type="match status" value="1"/>
</dbReference>
<evidence type="ECO:0000256" key="4">
    <source>
        <dbReference type="ARBA" id="ARBA00022741"/>
    </source>
</evidence>
<dbReference type="PROSITE" id="PS51722">
    <property type="entry name" value="G_TR_2"/>
    <property type="match status" value="1"/>
</dbReference>
<dbReference type="SUPFAM" id="SSF50447">
    <property type="entry name" value="Translation proteins"/>
    <property type="match status" value="1"/>
</dbReference>
<dbReference type="EMBL" id="JAAZBX010000002">
    <property type="protein sequence ID" value="NLD25126.1"/>
    <property type="molecule type" value="Genomic_DNA"/>
</dbReference>
<dbReference type="NCBIfam" id="TIGR00487">
    <property type="entry name" value="IF-2"/>
    <property type="match status" value="1"/>
</dbReference>
<protein>
    <recommendedName>
        <fullName evidence="2 7">Translation initiation factor IF-2</fullName>
    </recommendedName>
</protein>
<gene>
    <name evidence="10" type="primary">infB</name>
    <name evidence="10" type="ORF">GX656_00590</name>
</gene>
<dbReference type="PANTHER" id="PTHR43381:SF5">
    <property type="entry name" value="TR-TYPE G DOMAIN-CONTAINING PROTEIN"/>
    <property type="match status" value="1"/>
</dbReference>
<evidence type="ECO:0000256" key="5">
    <source>
        <dbReference type="ARBA" id="ARBA00022917"/>
    </source>
</evidence>
<keyword evidence="3 8" id="KW-0396">Initiation factor</keyword>
<dbReference type="Pfam" id="PF00009">
    <property type="entry name" value="GTP_EFTU"/>
    <property type="match status" value="1"/>
</dbReference>
<dbReference type="Proteomes" id="UP000545876">
    <property type="component" value="Unassembled WGS sequence"/>
</dbReference>
<dbReference type="InterPro" id="IPR000178">
    <property type="entry name" value="TF_IF2_bacterial-like"/>
</dbReference>
<reference evidence="10 11" key="1">
    <citation type="journal article" date="2020" name="Biotechnol. Biofuels">
        <title>New insights from the biogas microbiome by comprehensive genome-resolved metagenomics of nearly 1600 species originating from multiple anaerobic digesters.</title>
        <authorList>
            <person name="Campanaro S."/>
            <person name="Treu L."/>
            <person name="Rodriguez-R L.M."/>
            <person name="Kovalovszki A."/>
            <person name="Ziels R.M."/>
            <person name="Maus I."/>
            <person name="Zhu X."/>
            <person name="Kougias P.G."/>
            <person name="Basile A."/>
            <person name="Luo G."/>
            <person name="Schluter A."/>
            <person name="Konstantinidis K.T."/>
            <person name="Angelidaki I."/>
        </authorList>
    </citation>
    <scope>NUCLEOTIDE SEQUENCE [LARGE SCALE GENOMIC DNA]</scope>
    <source>
        <strain evidence="10">AS06rmzACSIP_65</strain>
    </source>
</reference>